<dbReference type="CDD" id="cd17933">
    <property type="entry name" value="DEXSc_RecD-like"/>
    <property type="match status" value="1"/>
</dbReference>
<dbReference type="Pfam" id="PF13538">
    <property type="entry name" value="UvrD_C_2"/>
    <property type="match status" value="1"/>
</dbReference>
<evidence type="ECO:0000313" key="4">
    <source>
        <dbReference type="EMBL" id="MSS58228.1"/>
    </source>
</evidence>
<evidence type="ECO:0000313" key="5">
    <source>
        <dbReference type="Proteomes" id="UP000461880"/>
    </source>
</evidence>
<proteinExistence type="predicted"/>
<dbReference type="InterPro" id="IPR027785">
    <property type="entry name" value="UvrD-like_helicase_C"/>
</dbReference>
<dbReference type="InterPro" id="IPR055446">
    <property type="entry name" value="RecD2_N_OB"/>
</dbReference>
<accession>A0A7X2NRR5</accession>
<dbReference type="InterPro" id="IPR010994">
    <property type="entry name" value="RuvA_2-like"/>
</dbReference>
<dbReference type="PANTHER" id="PTHR43788">
    <property type="entry name" value="DNA2/NAM7 HELICASE FAMILY MEMBER"/>
    <property type="match status" value="1"/>
</dbReference>
<dbReference type="GO" id="GO:0009338">
    <property type="term" value="C:exodeoxyribonuclease V complex"/>
    <property type="evidence" value="ECO:0007669"/>
    <property type="project" value="TreeGrafter"/>
</dbReference>
<dbReference type="Pfam" id="PF23139">
    <property type="entry name" value="OB_YrrC"/>
    <property type="match status" value="1"/>
</dbReference>
<dbReference type="Gene3D" id="2.30.30.940">
    <property type="match status" value="1"/>
</dbReference>
<protein>
    <submittedName>
        <fullName evidence="4">AAA family ATPase</fullName>
    </submittedName>
</protein>
<reference evidence="4 5" key="1">
    <citation type="submission" date="2019-08" db="EMBL/GenBank/DDBJ databases">
        <title>In-depth cultivation of the pig gut microbiome towards novel bacterial diversity and tailored functional studies.</title>
        <authorList>
            <person name="Wylensek D."/>
            <person name="Hitch T.C.A."/>
            <person name="Clavel T."/>
        </authorList>
    </citation>
    <scope>NUCLEOTIDE SEQUENCE [LARGE SCALE GENOMIC DNA]</scope>
    <source>
        <strain evidence="4 5">Oil+RF-744-GAM-WT-6</strain>
    </source>
</reference>
<dbReference type="RefSeq" id="WP_154503906.1">
    <property type="nucleotide sequence ID" value="NZ_VUMN01000008.1"/>
</dbReference>
<dbReference type="Pfam" id="PF14490">
    <property type="entry name" value="HHH_RecD2"/>
    <property type="match status" value="1"/>
</dbReference>
<dbReference type="CDD" id="cd18809">
    <property type="entry name" value="SF1_C_RecD"/>
    <property type="match status" value="1"/>
</dbReference>
<feature type="domain" description="AAA+ ATPase" evidence="3">
    <location>
        <begin position="357"/>
        <end position="499"/>
    </location>
</feature>
<dbReference type="InterPro" id="IPR050534">
    <property type="entry name" value="Coronavir_polyprotein_1ab"/>
</dbReference>
<dbReference type="Gene3D" id="3.40.50.300">
    <property type="entry name" value="P-loop containing nucleotide triphosphate hydrolases"/>
    <property type="match status" value="2"/>
</dbReference>
<dbReference type="GO" id="GO:0017116">
    <property type="term" value="F:single-stranded DNA helicase activity"/>
    <property type="evidence" value="ECO:0007669"/>
    <property type="project" value="TreeGrafter"/>
</dbReference>
<dbReference type="InterPro" id="IPR003593">
    <property type="entry name" value="AAA+_ATPase"/>
</dbReference>
<dbReference type="Proteomes" id="UP000461880">
    <property type="component" value="Unassembled WGS sequence"/>
</dbReference>
<dbReference type="Gene3D" id="1.10.150.20">
    <property type="entry name" value="5' to 3' exonuclease, C-terminal subdomain"/>
    <property type="match status" value="1"/>
</dbReference>
<dbReference type="AlphaFoldDB" id="A0A7X2NRR5"/>
<dbReference type="EMBL" id="VUMN01000008">
    <property type="protein sequence ID" value="MSS58228.1"/>
    <property type="molecule type" value="Genomic_DNA"/>
</dbReference>
<comment type="caution">
    <text evidence="4">The sequence shown here is derived from an EMBL/GenBank/DDBJ whole genome shotgun (WGS) entry which is preliminary data.</text>
</comment>
<dbReference type="Pfam" id="PF18335">
    <property type="entry name" value="SH3_13"/>
    <property type="match status" value="1"/>
</dbReference>
<dbReference type="GO" id="GO:0005524">
    <property type="term" value="F:ATP binding"/>
    <property type="evidence" value="ECO:0007669"/>
    <property type="project" value="UniProtKB-KW"/>
</dbReference>
<dbReference type="Gene3D" id="1.10.10.2220">
    <property type="match status" value="1"/>
</dbReference>
<dbReference type="InterPro" id="IPR029493">
    <property type="entry name" value="RecD2-like_HHH"/>
</dbReference>
<evidence type="ECO:0000259" key="3">
    <source>
        <dbReference type="SMART" id="SM00382"/>
    </source>
</evidence>
<gene>
    <name evidence="4" type="ORF">FYJ51_04840</name>
</gene>
<dbReference type="SMART" id="SM00382">
    <property type="entry name" value="AAA"/>
    <property type="match status" value="1"/>
</dbReference>
<dbReference type="InterPro" id="IPR041451">
    <property type="entry name" value="RecD2_SH13"/>
</dbReference>
<organism evidence="4 5">
    <name type="scientific">Stecheria intestinalis</name>
    <dbReference type="NCBI Taxonomy" id="2606630"/>
    <lineage>
        <taxon>Bacteria</taxon>
        <taxon>Bacillati</taxon>
        <taxon>Bacillota</taxon>
        <taxon>Erysipelotrichia</taxon>
        <taxon>Erysipelotrichales</taxon>
        <taxon>Erysipelotrichaceae</taxon>
        <taxon>Stecheria</taxon>
    </lineage>
</organism>
<keyword evidence="5" id="KW-1185">Reference proteome</keyword>
<dbReference type="PANTHER" id="PTHR43788:SF6">
    <property type="entry name" value="DNA HELICASE B"/>
    <property type="match status" value="1"/>
</dbReference>
<name>A0A7X2NRR5_9FIRM</name>
<evidence type="ECO:0000256" key="2">
    <source>
        <dbReference type="ARBA" id="ARBA00022840"/>
    </source>
</evidence>
<dbReference type="Pfam" id="PF13604">
    <property type="entry name" value="AAA_30"/>
    <property type="match status" value="1"/>
</dbReference>
<dbReference type="GO" id="GO:0006310">
    <property type="term" value="P:DNA recombination"/>
    <property type="evidence" value="ECO:0007669"/>
    <property type="project" value="TreeGrafter"/>
</dbReference>
<keyword evidence="1" id="KW-0547">Nucleotide-binding</keyword>
<evidence type="ECO:0000256" key="1">
    <source>
        <dbReference type="ARBA" id="ARBA00022741"/>
    </source>
</evidence>
<dbReference type="SUPFAM" id="SSF52540">
    <property type="entry name" value="P-loop containing nucleoside triphosphate hydrolases"/>
    <property type="match status" value="1"/>
</dbReference>
<sequence>MTANESASVEGRFYRRRNQEGSDFFVNLVTCPNGKELPPAVQNQGKFAHGFLFTVTGYNLPTVKELKYRYYGSWVMSPKYGMQFEAASCQEVPPDTRSGIANYLASSRFHGIGKASARAIVDRFGPYTLEVIRNSPEQLLEVRGITRTRLAALLAGFREAESYGELAAFLGSFNIRSDRIARIYECWGPSAKERIQENPYALTEISGISFAAADLIARALKFPLNSPERIRAGILAVLEQDTAEGNLWMDIRDLKERVLTMLNEPFGSDCVNKAEAEKGLASAEEAREIVLRGGCAVFREENDAAEHLTAEKLLDLLAVPPEASEEIYAHALDQILSAPGARQLAKGQKKGVMNSLTHRISILTGGPGTGKTTVLSAIIQVYQNVTHGQVTLLAPTGKAARRMSEQTGIPASTIHSAIHLYASDQKPGECVTLPEGLIIVDEMSMVDQFVMAKMMACIRNVRESHLVLVGDADQLPSVAAGDVLSECIASGVIPTVKLTEVFRQGRDAEIIRDNAARINEGNTELYVNDRFEFIPASDEEAAVHAIQEVYRKELERWGPGNAVVLCPRRSKCTVSVDLLNPKLQDIVNPRVSGEPVVTISGTEFRIRDRVVQMKNTAQASNGDIGVLTDIRFEKNADGENETVFTIRWENGAETEYMREDMISVELAYALTIHKSQGAEAPSVIIPVLNSQRYMLHRNLLYTGVTRASQKVTLIGERDAIDVCIQNSEKGRRTTLLSERLKFQYQKITCRS</sequence>
<dbReference type="InterPro" id="IPR027417">
    <property type="entry name" value="P-loop_NTPase"/>
</dbReference>
<dbReference type="SUPFAM" id="SSF47781">
    <property type="entry name" value="RuvA domain 2-like"/>
    <property type="match status" value="1"/>
</dbReference>
<keyword evidence="2" id="KW-0067">ATP-binding</keyword>